<dbReference type="RefSeq" id="WP_110627505.1">
    <property type="nucleotide sequence ID" value="NZ_CP029788.1"/>
</dbReference>
<accession>A0A2U9NZ92</accession>
<dbReference type="KEGG" id="sact:DMT42_09815"/>
<evidence type="ECO:0000313" key="2">
    <source>
        <dbReference type="Proteomes" id="UP000247634"/>
    </source>
</evidence>
<name>A0A2U9NZ92_STRAS</name>
<proteinExistence type="predicted"/>
<keyword evidence="2" id="KW-1185">Reference proteome</keyword>
<dbReference type="Proteomes" id="UP000247634">
    <property type="component" value="Chromosome"/>
</dbReference>
<gene>
    <name evidence="1" type="ORF">DMT42_09815</name>
</gene>
<dbReference type="AlphaFoldDB" id="A0A2U9NZ92"/>
<evidence type="ECO:0000313" key="1">
    <source>
        <dbReference type="EMBL" id="AWT42582.1"/>
    </source>
</evidence>
<organism evidence="1 2">
    <name type="scientific">Streptomyces actuosus</name>
    <dbReference type="NCBI Taxonomy" id="1885"/>
    <lineage>
        <taxon>Bacteria</taxon>
        <taxon>Bacillati</taxon>
        <taxon>Actinomycetota</taxon>
        <taxon>Actinomycetes</taxon>
        <taxon>Kitasatosporales</taxon>
        <taxon>Streptomycetaceae</taxon>
        <taxon>Streptomyces</taxon>
    </lineage>
</organism>
<dbReference type="EMBL" id="CP029788">
    <property type="protein sequence ID" value="AWT42582.1"/>
    <property type="molecule type" value="Genomic_DNA"/>
</dbReference>
<dbReference type="OrthoDB" id="4334329at2"/>
<sequence>MPTLTLIASAPSSDSEYRTGLIRRYLAAVDWAEEVRLLAEAADYDRSNPGAPSLVDELVGAGLPAAA</sequence>
<protein>
    <submittedName>
        <fullName evidence="1">Uncharacterized protein</fullName>
    </submittedName>
</protein>
<reference evidence="1 2" key="1">
    <citation type="submission" date="2018-06" db="EMBL/GenBank/DDBJ databases">
        <title>The complete genome sequence of a nosiheptide producer Streptomyces actuosus ATCC 25421: deducing the ability of producing a new class III lantibiotics.</title>
        <authorList>
            <person name="Liu W."/>
            <person name="Sun F."/>
            <person name="Hu Y."/>
        </authorList>
    </citation>
    <scope>NUCLEOTIDE SEQUENCE [LARGE SCALE GENOMIC DNA]</scope>
    <source>
        <strain evidence="1 2">ATCC 25421</strain>
    </source>
</reference>